<evidence type="ECO:0000259" key="5">
    <source>
        <dbReference type="Pfam" id="PF00389"/>
    </source>
</evidence>
<proteinExistence type="inferred from homology"/>
<name>S0FF89_RUMCE</name>
<dbReference type="SUPFAM" id="SSF52283">
    <property type="entry name" value="Formate/glycerate dehydrogenase catalytic domain-like"/>
    <property type="match status" value="1"/>
</dbReference>
<dbReference type="EMBL" id="AORV01000072">
    <property type="protein sequence ID" value="EMS69102.1"/>
    <property type="molecule type" value="Genomic_DNA"/>
</dbReference>
<accession>S0FF89</accession>
<dbReference type="RefSeq" id="WP_004630800.1">
    <property type="nucleotide sequence ID" value="NZ_AORV01000072.1"/>
</dbReference>
<dbReference type="InterPro" id="IPR036291">
    <property type="entry name" value="NAD(P)-bd_dom_sf"/>
</dbReference>
<dbReference type="GO" id="GO:0051287">
    <property type="term" value="F:NAD binding"/>
    <property type="evidence" value="ECO:0007669"/>
    <property type="project" value="InterPro"/>
</dbReference>
<evidence type="ECO:0000256" key="4">
    <source>
        <dbReference type="RuleBase" id="RU003719"/>
    </source>
</evidence>
<dbReference type="SUPFAM" id="SSF51735">
    <property type="entry name" value="NAD(P)-binding Rossmann-fold domains"/>
    <property type="match status" value="1"/>
</dbReference>
<dbReference type="PANTHER" id="PTHR42789:SF1">
    <property type="entry name" value="D-ISOMER SPECIFIC 2-HYDROXYACID DEHYDROGENASE FAMILY PROTEIN (AFU_ORTHOLOGUE AFUA_6G10090)"/>
    <property type="match status" value="1"/>
</dbReference>
<dbReference type="AlphaFoldDB" id="S0FF89"/>
<protein>
    <submittedName>
        <fullName evidence="7">D-isomer specific 2-hydroxyacid dehydrogenase NAD-binding subunit</fullName>
    </submittedName>
</protein>
<evidence type="ECO:0000256" key="1">
    <source>
        <dbReference type="ARBA" id="ARBA00005854"/>
    </source>
</evidence>
<feature type="domain" description="D-isomer specific 2-hydroxyacid dehydrogenase NAD-binding" evidence="6">
    <location>
        <begin position="117"/>
        <end position="292"/>
    </location>
</feature>
<keyword evidence="3" id="KW-0520">NAD</keyword>
<evidence type="ECO:0000256" key="2">
    <source>
        <dbReference type="ARBA" id="ARBA00023002"/>
    </source>
</evidence>
<dbReference type="Proteomes" id="UP000014155">
    <property type="component" value="Unassembled WGS sequence"/>
</dbReference>
<dbReference type="Pfam" id="PF00389">
    <property type="entry name" value="2-Hacid_dh"/>
    <property type="match status" value="1"/>
</dbReference>
<keyword evidence="8" id="KW-1185">Reference proteome</keyword>
<dbReference type="eggNOG" id="COG0111">
    <property type="taxonomic scope" value="Bacteria"/>
</dbReference>
<dbReference type="CDD" id="cd12167">
    <property type="entry name" value="2-Hacid_dh_8"/>
    <property type="match status" value="1"/>
</dbReference>
<dbReference type="InterPro" id="IPR006139">
    <property type="entry name" value="D-isomer_2_OHA_DH_cat_dom"/>
</dbReference>
<comment type="similarity">
    <text evidence="1 4">Belongs to the D-isomer specific 2-hydroxyacid dehydrogenase family.</text>
</comment>
<dbReference type="InterPro" id="IPR006140">
    <property type="entry name" value="D-isomer_DH_NAD-bd"/>
</dbReference>
<dbReference type="Pfam" id="PF02826">
    <property type="entry name" value="2-Hacid_dh_C"/>
    <property type="match status" value="1"/>
</dbReference>
<dbReference type="STRING" id="1195236.CTER_5286"/>
<sequence>MNILITMQKGSERDIYFPDEVIHEIKKLGNVILNEENRPFTEKELCERIRDIDVCITHWACPSFTGAVLKNAGRLKMLAHAAGSVADVATDMVFEKGIKVCSANRLMARYVAEGVLTYMLSALRLVTEYDRDMKNGVEWSRRVVENRTLIGERIGLIGLGTIGRYLLDFLKPFDVRIKLFDPYISRDSLAGYSNVELCPLDEVLSWGNIISIHASLTQETKNLITEEKLKLIRNGTLFVNTARGQIVDEAALVKELENGRIRAVLDVYNNEPLDVNSPLRRLENVILFPHVAGAPVKEQMTYTVIEEIKRLIQNIPLEHEITFERYKMMTREKEQQI</sequence>
<feature type="domain" description="D-isomer specific 2-hydroxyacid dehydrogenase catalytic" evidence="5">
    <location>
        <begin position="22"/>
        <end position="320"/>
    </location>
</feature>
<evidence type="ECO:0000259" key="6">
    <source>
        <dbReference type="Pfam" id="PF02826"/>
    </source>
</evidence>
<reference evidence="7 8" key="1">
    <citation type="journal article" date="2013" name="Genome Announc.">
        <title>Draft Genome Sequence of the Cellulolytic, Mesophilic, Anaerobic Bacterium Clostridium termitidis Strain CT1112 (DSM 5398).</title>
        <authorList>
            <person name="Lal S."/>
            <person name="Ramachandran U."/>
            <person name="Zhang X."/>
            <person name="Munir R."/>
            <person name="Sparling R."/>
            <person name="Levin D.B."/>
        </authorList>
    </citation>
    <scope>NUCLEOTIDE SEQUENCE [LARGE SCALE GENOMIC DNA]</scope>
    <source>
        <strain evidence="7 8">CT1112</strain>
    </source>
</reference>
<dbReference type="GO" id="GO:0016616">
    <property type="term" value="F:oxidoreductase activity, acting on the CH-OH group of donors, NAD or NADP as acceptor"/>
    <property type="evidence" value="ECO:0007669"/>
    <property type="project" value="InterPro"/>
</dbReference>
<keyword evidence="2 4" id="KW-0560">Oxidoreductase</keyword>
<evidence type="ECO:0000313" key="7">
    <source>
        <dbReference type="EMBL" id="EMS69102.1"/>
    </source>
</evidence>
<dbReference type="PATRIC" id="fig|1195236.3.peg.5423"/>
<evidence type="ECO:0000256" key="3">
    <source>
        <dbReference type="ARBA" id="ARBA00023027"/>
    </source>
</evidence>
<dbReference type="PANTHER" id="PTHR42789">
    <property type="entry name" value="D-ISOMER SPECIFIC 2-HYDROXYACID DEHYDROGENASE FAMILY PROTEIN (AFU_ORTHOLOGUE AFUA_6G10090)"/>
    <property type="match status" value="1"/>
</dbReference>
<gene>
    <name evidence="7" type="ORF">CTER_5286</name>
</gene>
<dbReference type="Gene3D" id="3.40.50.720">
    <property type="entry name" value="NAD(P)-binding Rossmann-like Domain"/>
    <property type="match status" value="2"/>
</dbReference>
<dbReference type="InterPro" id="IPR050857">
    <property type="entry name" value="D-2-hydroxyacid_DH"/>
</dbReference>
<evidence type="ECO:0000313" key="8">
    <source>
        <dbReference type="Proteomes" id="UP000014155"/>
    </source>
</evidence>
<comment type="caution">
    <text evidence="7">The sequence shown here is derived from an EMBL/GenBank/DDBJ whole genome shotgun (WGS) entry which is preliminary data.</text>
</comment>
<organism evidence="7 8">
    <name type="scientific">Ruminiclostridium cellobioparum subsp. termitidis CT1112</name>
    <dbReference type="NCBI Taxonomy" id="1195236"/>
    <lineage>
        <taxon>Bacteria</taxon>
        <taxon>Bacillati</taxon>
        <taxon>Bacillota</taxon>
        <taxon>Clostridia</taxon>
        <taxon>Eubacteriales</taxon>
        <taxon>Oscillospiraceae</taxon>
        <taxon>Ruminiclostridium</taxon>
    </lineage>
</organism>